<accession>A0A7C0Y8H7</accession>
<dbReference type="AlphaFoldDB" id="A0A7C0Y8H7"/>
<gene>
    <name evidence="2" type="ORF">ENG63_09780</name>
</gene>
<dbReference type="EMBL" id="DRBS01000359">
    <property type="protein sequence ID" value="HDD45130.1"/>
    <property type="molecule type" value="Genomic_DNA"/>
</dbReference>
<keyword evidence="1" id="KW-0812">Transmembrane</keyword>
<keyword evidence="1" id="KW-0472">Membrane</keyword>
<reference evidence="2" key="1">
    <citation type="journal article" date="2020" name="mSystems">
        <title>Genome- and Community-Level Interaction Insights into Carbon Utilization and Element Cycling Functions of Hydrothermarchaeota in Hydrothermal Sediment.</title>
        <authorList>
            <person name="Zhou Z."/>
            <person name="Liu Y."/>
            <person name="Xu W."/>
            <person name="Pan J."/>
            <person name="Luo Z.H."/>
            <person name="Li M."/>
        </authorList>
    </citation>
    <scope>NUCLEOTIDE SEQUENCE [LARGE SCALE GENOMIC DNA]</scope>
    <source>
        <strain evidence="2">HyVt-233</strain>
    </source>
</reference>
<keyword evidence="1" id="KW-1133">Transmembrane helix</keyword>
<dbReference type="Proteomes" id="UP000886289">
    <property type="component" value="Unassembled WGS sequence"/>
</dbReference>
<comment type="caution">
    <text evidence="2">The sequence shown here is derived from an EMBL/GenBank/DDBJ whole genome shotgun (WGS) entry which is preliminary data.</text>
</comment>
<sequence>MKFWQFKIKNKLMISVYIDLKCWGFGIDITWGYIYEKFIFDLMFLCFLVKIAIIDDDEE</sequence>
<evidence type="ECO:0000313" key="2">
    <source>
        <dbReference type="EMBL" id="HDD45130.1"/>
    </source>
</evidence>
<feature type="transmembrane region" description="Helical" evidence="1">
    <location>
        <begin position="12"/>
        <end position="32"/>
    </location>
</feature>
<organism evidence="2">
    <name type="scientific">Desulfofervidus auxilii</name>
    <dbReference type="NCBI Taxonomy" id="1621989"/>
    <lineage>
        <taxon>Bacteria</taxon>
        <taxon>Pseudomonadati</taxon>
        <taxon>Thermodesulfobacteriota</taxon>
        <taxon>Candidatus Desulfofervidia</taxon>
        <taxon>Candidatus Desulfofervidales</taxon>
        <taxon>Candidatus Desulfofervidaceae</taxon>
        <taxon>Candidatus Desulfofervidus</taxon>
    </lineage>
</organism>
<proteinExistence type="predicted"/>
<name>A0A7C0Y8H7_DESA2</name>
<evidence type="ECO:0000256" key="1">
    <source>
        <dbReference type="SAM" id="Phobius"/>
    </source>
</evidence>
<protein>
    <submittedName>
        <fullName evidence="2">Uncharacterized protein</fullName>
    </submittedName>
</protein>